<dbReference type="InterPro" id="IPR023631">
    <property type="entry name" value="Amidase_dom"/>
</dbReference>
<accession>A0A2I0JWB5</accession>
<organism evidence="3 4">
    <name type="scientific">Punica granatum</name>
    <name type="common">Pomegranate</name>
    <dbReference type="NCBI Taxonomy" id="22663"/>
    <lineage>
        <taxon>Eukaryota</taxon>
        <taxon>Viridiplantae</taxon>
        <taxon>Streptophyta</taxon>
        <taxon>Embryophyta</taxon>
        <taxon>Tracheophyta</taxon>
        <taxon>Spermatophyta</taxon>
        <taxon>Magnoliopsida</taxon>
        <taxon>eudicotyledons</taxon>
        <taxon>Gunneridae</taxon>
        <taxon>Pentapetalae</taxon>
        <taxon>rosids</taxon>
        <taxon>malvids</taxon>
        <taxon>Myrtales</taxon>
        <taxon>Lythraceae</taxon>
        <taxon>Punica</taxon>
    </lineage>
</organism>
<name>A0A2I0JWB5_PUNGR</name>
<dbReference type="GO" id="GO:0050567">
    <property type="term" value="F:glutaminyl-tRNA synthase (glutamine-hydrolyzing) activity"/>
    <property type="evidence" value="ECO:0007669"/>
    <property type="project" value="TreeGrafter"/>
</dbReference>
<evidence type="ECO:0000313" key="4">
    <source>
        <dbReference type="Proteomes" id="UP000233551"/>
    </source>
</evidence>
<gene>
    <name evidence="3" type="ORF">CRG98_019440</name>
</gene>
<dbReference type="Gene3D" id="3.90.1300.10">
    <property type="entry name" value="Amidase signature (AS) domain"/>
    <property type="match status" value="1"/>
</dbReference>
<evidence type="ECO:0000313" key="3">
    <source>
        <dbReference type="EMBL" id="PKI60170.1"/>
    </source>
</evidence>
<protein>
    <recommendedName>
        <fullName evidence="2">Amidase domain-containing protein</fullName>
    </recommendedName>
</protein>
<dbReference type="AlphaFoldDB" id="A0A2I0JWB5"/>
<evidence type="ECO:0000259" key="2">
    <source>
        <dbReference type="Pfam" id="PF01425"/>
    </source>
</evidence>
<dbReference type="InterPro" id="IPR036928">
    <property type="entry name" value="AS_sf"/>
</dbReference>
<keyword evidence="4" id="KW-1185">Reference proteome</keyword>
<dbReference type="Pfam" id="PF01425">
    <property type="entry name" value="Amidase"/>
    <property type="match status" value="1"/>
</dbReference>
<dbReference type="SUPFAM" id="SSF75304">
    <property type="entry name" value="Amidase signature (AS) enzymes"/>
    <property type="match status" value="1"/>
</dbReference>
<proteinExistence type="predicted"/>
<dbReference type="EMBL" id="PGOL01001182">
    <property type="protein sequence ID" value="PKI60170.1"/>
    <property type="molecule type" value="Genomic_DNA"/>
</dbReference>
<reference evidence="3 4" key="1">
    <citation type="submission" date="2017-11" db="EMBL/GenBank/DDBJ databases">
        <title>De-novo sequencing of pomegranate (Punica granatum L.) genome.</title>
        <authorList>
            <person name="Akparov Z."/>
            <person name="Amiraslanov A."/>
            <person name="Hajiyeva S."/>
            <person name="Abbasov M."/>
            <person name="Kaur K."/>
            <person name="Hamwieh A."/>
            <person name="Solovyev V."/>
            <person name="Salamov A."/>
            <person name="Braich B."/>
            <person name="Kosarev P."/>
            <person name="Mahmoud A."/>
            <person name="Hajiyev E."/>
            <person name="Babayeva S."/>
            <person name="Izzatullayeva V."/>
            <person name="Mammadov A."/>
            <person name="Mammadov A."/>
            <person name="Sharifova S."/>
            <person name="Ojaghi J."/>
            <person name="Eynullazada K."/>
            <person name="Bayramov B."/>
            <person name="Abdulazimova A."/>
            <person name="Shahmuradov I."/>
        </authorList>
    </citation>
    <scope>NUCLEOTIDE SEQUENCE [LARGE SCALE GENOMIC DNA]</scope>
    <source>
        <strain evidence="4">cv. AG2017</strain>
        <tissue evidence="3">Leaf</tissue>
    </source>
</reference>
<keyword evidence="1" id="KW-0732">Signal</keyword>
<dbReference type="Proteomes" id="UP000233551">
    <property type="component" value="Unassembled WGS sequence"/>
</dbReference>
<dbReference type="InterPro" id="IPR000120">
    <property type="entry name" value="Amidase"/>
</dbReference>
<sequence>MAMMLLQLRLPGGKCGLVSAHVSMHTALRLSSLFLLLSVTFFGRSAAASCQQLHTCSSPTTSVSHPAAVSPSAMTDSRSDACPEKIGDVSQLKCAFKLFDADFFPDSKVQEIAEGAVDYNIPIIRANRKSVASVDGGLQNPSPLVFNAKWGNASEQVNIKSRRFDYPSPSGIQRPKNDEDIAFMSVVGLGELIRTGQITSEELTRIFLQRLKRYGDVLQSVVSYTEELAFMQAKEADRLLAEGTYLGPLHGIPYGLKDIIAVPHYRTTWGSKTFKDQVLDIEAWVYKRLKSAGAVLVAKLATGSLAYDDIWFGGRTRNPWNIEEFSTGSSAGPAACTSA</sequence>
<dbReference type="PANTHER" id="PTHR11895:SF73">
    <property type="entry name" value="AMIDASE FAMILY PROTEIN"/>
    <property type="match status" value="1"/>
</dbReference>
<feature type="chain" id="PRO_5014154224" description="Amidase domain-containing protein" evidence="1">
    <location>
        <begin position="48"/>
        <end position="339"/>
    </location>
</feature>
<comment type="caution">
    <text evidence="3">The sequence shown here is derived from an EMBL/GenBank/DDBJ whole genome shotgun (WGS) entry which is preliminary data.</text>
</comment>
<feature type="signal peptide" evidence="1">
    <location>
        <begin position="1"/>
        <end position="47"/>
    </location>
</feature>
<dbReference type="PANTHER" id="PTHR11895">
    <property type="entry name" value="TRANSAMIDASE"/>
    <property type="match status" value="1"/>
</dbReference>
<dbReference type="STRING" id="22663.A0A2I0JWB5"/>
<feature type="non-terminal residue" evidence="3">
    <location>
        <position position="339"/>
    </location>
</feature>
<feature type="domain" description="Amidase" evidence="2">
    <location>
        <begin position="202"/>
        <end position="339"/>
    </location>
</feature>
<evidence type="ECO:0000256" key="1">
    <source>
        <dbReference type="SAM" id="SignalP"/>
    </source>
</evidence>